<dbReference type="Proteomes" id="UP000034166">
    <property type="component" value="Unassembled WGS sequence"/>
</dbReference>
<dbReference type="PATRIC" id="fig|1408103.3.peg.3079"/>
<comment type="caution">
    <text evidence="1">The sequence shown here is derived from an EMBL/GenBank/DDBJ whole genome shotgun (WGS) entry which is preliminary data.</text>
</comment>
<reference evidence="1 2" key="1">
    <citation type="submission" date="2015-04" db="EMBL/GenBank/DDBJ databases">
        <title>Taxonomic description and genome sequence of Bacillus campisalis sp. nov., a novel member of the genus Bacillus isolated from solar saltern.</title>
        <authorList>
            <person name="Mathan Kumar R."/>
            <person name="Kaur G."/>
            <person name="Kumar A."/>
            <person name="Singh N.K."/>
            <person name="Kaur N."/>
            <person name="Kumar N."/>
            <person name="Mayilraj S."/>
        </authorList>
    </citation>
    <scope>NUCLEOTIDE SEQUENCE [LARGE SCALE GENOMIC DNA]</scope>
    <source>
        <strain evidence="1 2">SA2-6</strain>
    </source>
</reference>
<sequence length="84" mass="10155">MVIRRKADIEKLKERFVEFAEFDGEKHYLAAQDFAHSGTITFMRYEDGRLTVHRKNDCFWDLEELPIDWDELWGYRKSLNSALR</sequence>
<protein>
    <submittedName>
        <fullName evidence="1">Uncharacterized protein</fullName>
    </submittedName>
</protein>
<evidence type="ECO:0000313" key="2">
    <source>
        <dbReference type="Proteomes" id="UP000034166"/>
    </source>
</evidence>
<gene>
    <name evidence="1" type="ORF">WQ57_13705</name>
</gene>
<dbReference type="EMBL" id="LAYY01000014">
    <property type="protein sequence ID" value="KKK37493.1"/>
    <property type="molecule type" value="Genomic_DNA"/>
</dbReference>
<dbReference type="AlphaFoldDB" id="A0A0M2STN3"/>
<proteinExistence type="predicted"/>
<evidence type="ECO:0000313" key="1">
    <source>
        <dbReference type="EMBL" id="KKK37493.1"/>
    </source>
</evidence>
<dbReference type="OrthoDB" id="2936796at2"/>
<name>A0A0M2STN3_9BACI</name>
<keyword evidence="2" id="KW-1185">Reference proteome</keyword>
<dbReference type="RefSeq" id="WP_046524336.1">
    <property type="nucleotide sequence ID" value="NZ_LAYY01000014.1"/>
</dbReference>
<accession>A0A0M2STN3</accession>
<organism evidence="1 2">
    <name type="scientific">Mesobacillus campisalis</name>
    <dbReference type="NCBI Taxonomy" id="1408103"/>
    <lineage>
        <taxon>Bacteria</taxon>
        <taxon>Bacillati</taxon>
        <taxon>Bacillota</taxon>
        <taxon>Bacilli</taxon>
        <taxon>Bacillales</taxon>
        <taxon>Bacillaceae</taxon>
        <taxon>Mesobacillus</taxon>
    </lineage>
</organism>